<dbReference type="OrthoDB" id="66620at2759"/>
<evidence type="ECO:0000256" key="5">
    <source>
        <dbReference type="ARBA" id="ARBA00023136"/>
    </source>
</evidence>
<sequence length="119" mass="12819">MRLSNSSSPTPTNVEPVLSWNNLNYDIKVKGGTRRVLHNAGGSVYPGEIVAIMGASCAGKTTLLNILSGRIQGGKLEGSIQFQGAPRNPHNFKRMLGFVEQDDLMHPTLTVEETLLVSA</sequence>
<protein>
    <submittedName>
        <fullName evidence="7">P-loop containing nucleoside triphosphate hydrolase protein</fullName>
    </submittedName>
</protein>
<evidence type="ECO:0000256" key="4">
    <source>
        <dbReference type="ARBA" id="ARBA00022989"/>
    </source>
</evidence>
<accession>A0A2G5BIH3</accession>
<keyword evidence="2" id="KW-0813">Transport</keyword>
<reference evidence="7 8" key="1">
    <citation type="journal article" date="2015" name="Genome Biol. Evol.">
        <title>Phylogenomic analyses indicate that early fungi evolved digesting cell walls of algal ancestors of land plants.</title>
        <authorList>
            <person name="Chang Y."/>
            <person name="Wang S."/>
            <person name="Sekimoto S."/>
            <person name="Aerts A.L."/>
            <person name="Choi C."/>
            <person name="Clum A."/>
            <person name="LaButti K.M."/>
            <person name="Lindquist E.A."/>
            <person name="Yee Ngan C."/>
            <person name="Ohm R.A."/>
            <person name="Salamov A.A."/>
            <person name="Grigoriev I.V."/>
            <person name="Spatafora J.W."/>
            <person name="Berbee M.L."/>
        </authorList>
    </citation>
    <scope>NUCLEOTIDE SEQUENCE [LARGE SCALE GENOMIC DNA]</scope>
    <source>
        <strain evidence="7 8">NRRL 1564</strain>
    </source>
</reference>
<comment type="subcellular location">
    <subcellularLocation>
        <location evidence="1">Membrane</location>
        <topology evidence="1">Multi-pass membrane protein</topology>
    </subcellularLocation>
</comment>
<dbReference type="Gene3D" id="3.40.50.300">
    <property type="entry name" value="P-loop containing nucleotide triphosphate hydrolases"/>
    <property type="match status" value="1"/>
</dbReference>
<proteinExistence type="predicted"/>
<dbReference type="AlphaFoldDB" id="A0A2G5BIH3"/>
<evidence type="ECO:0000313" key="7">
    <source>
        <dbReference type="EMBL" id="PIA18806.1"/>
    </source>
</evidence>
<organism evidence="7 8">
    <name type="scientific">Coemansia reversa (strain ATCC 12441 / NRRL 1564)</name>
    <dbReference type="NCBI Taxonomy" id="763665"/>
    <lineage>
        <taxon>Eukaryota</taxon>
        <taxon>Fungi</taxon>
        <taxon>Fungi incertae sedis</taxon>
        <taxon>Zoopagomycota</taxon>
        <taxon>Kickxellomycotina</taxon>
        <taxon>Kickxellomycetes</taxon>
        <taxon>Kickxellales</taxon>
        <taxon>Kickxellaceae</taxon>
        <taxon>Coemansia</taxon>
    </lineage>
</organism>
<dbReference type="InterPro" id="IPR050352">
    <property type="entry name" value="ABCG_transporters"/>
</dbReference>
<evidence type="ECO:0000256" key="3">
    <source>
        <dbReference type="ARBA" id="ARBA00022692"/>
    </source>
</evidence>
<dbReference type="GO" id="GO:0016887">
    <property type="term" value="F:ATP hydrolysis activity"/>
    <property type="evidence" value="ECO:0007669"/>
    <property type="project" value="InterPro"/>
</dbReference>
<feature type="domain" description="ABC transporter" evidence="6">
    <location>
        <begin position="37"/>
        <end position="114"/>
    </location>
</feature>
<dbReference type="GO" id="GO:0042626">
    <property type="term" value="F:ATPase-coupled transmembrane transporter activity"/>
    <property type="evidence" value="ECO:0007669"/>
    <property type="project" value="TreeGrafter"/>
</dbReference>
<dbReference type="SUPFAM" id="SSF52540">
    <property type="entry name" value="P-loop containing nucleoside triphosphate hydrolases"/>
    <property type="match status" value="1"/>
</dbReference>
<dbReference type="EMBL" id="KZ303488">
    <property type="protein sequence ID" value="PIA18806.1"/>
    <property type="molecule type" value="Genomic_DNA"/>
</dbReference>
<dbReference type="PANTHER" id="PTHR48041">
    <property type="entry name" value="ABC TRANSPORTER G FAMILY MEMBER 28"/>
    <property type="match status" value="1"/>
</dbReference>
<dbReference type="STRING" id="763665.A0A2G5BIH3"/>
<gene>
    <name evidence="7" type="ORF">COEREDRAFT_5989</name>
</gene>
<dbReference type="InterPro" id="IPR003439">
    <property type="entry name" value="ABC_transporter-like_ATP-bd"/>
</dbReference>
<dbReference type="Proteomes" id="UP000242474">
    <property type="component" value="Unassembled WGS sequence"/>
</dbReference>
<keyword evidence="8" id="KW-1185">Reference proteome</keyword>
<keyword evidence="4" id="KW-1133">Transmembrane helix</keyword>
<dbReference type="PANTHER" id="PTHR48041:SF122">
    <property type="entry name" value="ABC TRANSPORTER DOMAIN-CONTAINING PROTEIN"/>
    <property type="match status" value="1"/>
</dbReference>
<keyword evidence="5" id="KW-0472">Membrane</keyword>
<dbReference type="GO" id="GO:0005524">
    <property type="term" value="F:ATP binding"/>
    <property type="evidence" value="ECO:0007669"/>
    <property type="project" value="InterPro"/>
</dbReference>
<dbReference type="InterPro" id="IPR027417">
    <property type="entry name" value="P-loop_NTPase"/>
</dbReference>
<keyword evidence="3" id="KW-0812">Transmembrane</keyword>
<dbReference type="GO" id="GO:0016020">
    <property type="term" value="C:membrane"/>
    <property type="evidence" value="ECO:0007669"/>
    <property type="project" value="UniProtKB-SubCell"/>
</dbReference>
<dbReference type="Pfam" id="PF00005">
    <property type="entry name" value="ABC_tran"/>
    <property type="match status" value="1"/>
</dbReference>
<evidence type="ECO:0000256" key="1">
    <source>
        <dbReference type="ARBA" id="ARBA00004141"/>
    </source>
</evidence>
<name>A0A2G5BIH3_COERN</name>
<evidence type="ECO:0000259" key="6">
    <source>
        <dbReference type="Pfam" id="PF00005"/>
    </source>
</evidence>
<evidence type="ECO:0000256" key="2">
    <source>
        <dbReference type="ARBA" id="ARBA00022448"/>
    </source>
</evidence>
<evidence type="ECO:0000313" key="8">
    <source>
        <dbReference type="Proteomes" id="UP000242474"/>
    </source>
</evidence>
<keyword evidence="7" id="KW-0378">Hydrolase</keyword>